<protein>
    <submittedName>
        <fullName evidence="3">CRISPR-associated protein</fullName>
    </submittedName>
</protein>
<evidence type="ECO:0000313" key="2">
    <source>
        <dbReference type="EMBL" id="KAF3887640.1"/>
    </source>
</evidence>
<comment type="caution">
    <text evidence="3">The sequence shown here is derived from an EMBL/GenBank/DDBJ whole genome shotgun (WGS) entry which is preliminary data.</text>
</comment>
<dbReference type="Proteomes" id="UP000029738">
    <property type="component" value="Unassembled WGS sequence"/>
</dbReference>
<dbReference type="EMBL" id="JHEG02000019">
    <property type="protein sequence ID" value="KIE13357.1"/>
    <property type="molecule type" value="Genomic_DNA"/>
</dbReference>
<evidence type="ECO:0000256" key="1">
    <source>
        <dbReference type="SAM" id="SignalP"/>
    </source>
</evidence>
<dbReference type="RefSeq" id="WP_038093392.1">
    <property type="nucleotide sequence ID" value="NZ_JHEG04000001.1"/>
</dbReference>
<dbReference type="AlphaFoldDB" id="A0A0C1NEV8"/>
<reference evidence="3" key="1">
    <citation type="journal article" date="2015" name="Genome Announc.">
        <title>Draft Genome Sequence of Tolypothrix boutellei Strain VB521301.</title>
        <authorList>
            <person name="Chandrababunaidu M.M."/>
            <person name="Singh D."/>
            <person name="Sen D."/>
            <person name="Bhan S."/>
            <person name="Das S."/>
            <person name="Gupta A."/>
            <person name="Adhikary S.P."/>
            <person name="Tripathy S."/>
        </authorList>
    </citation>
    <scope>NUCLEOTIDE SEQUENCE</scope>
    <source>
        <strain evidence="3">VB521301</strain>
    </source>
</reference>
<evidence type="ECO:0000313" key="4">
    <source>
        <dbReference type="Proteomes" id="UP000029738"/>
    </source>
</evidence>
<organism evidence="3">
    <name type="scientific">Tolypothrix bouteillei VB521301</name>
    <dbReference type="NCBI Taxonomy" id="1479485"/>
    <lineage>
        <taxon>Bacteria</taxon>
        <taxon>Bacillati</taxon>
        <taxon>Cyanobacteriota</taxon>
        <taxon>Cyanophyceae</taxon>
        <taxon>Nostocales</taxon>
        <taxon>Tolypothrichaceae</taxon>
        <taxon>Tolypothrix</taxon>
    </lineage>
</organism>
<gene>
    <name evidence="3" type="ORF">DA73_0208420</name>
    <name evidence="2" type="ORF">DA73_0400020735</name>
</gene>
<dbReference type="EMBL" id="JHEG04000001">
    <property type="protein sequence ID" value="KAF3887640.1"/>
    <property type="molecule type" value="Genomic_DNA"/>
</dbReference>
<dbReference type="STRING" id="1479485.DA73_0208420"/>
<reference evidence="2" key="2">
    <citation type="submission" date="2019-11" db="EMBL/GenBank/DDBJ databases">
        <title>Improved Assembly of Tolypothrix boutellei genome.</title>
        <authorList>
            <person name="Sarangi A.N."/>
            <person name="Mukherjee M."/>
            <person name="Ghosh S."/>
            <person name="Singh D."/>
            <person name="Das A."/>
            <person name="Kant S."/>
            <person name="Prusty A."/>
            <person name="Tripathy S."/>
        </authorList>
    </citation>
    <scope>NUCLEOTIDE SEQUENCE</scope>
    <source>
        <strain evidence="2">VB521301</strain>
    </source>
</reference>
<proteinExistence type="predicted"/>
<keyword evidence="1" id="KW-0732">Signal</keyword>
<name>A0A0C1NEV8_9CYAN</name>
<feature type="chain" id="PRO_5036626512" evidence="1">
    <location>
        <begin position="21"/>
        <end position="347"/>
    </location>
</feature>
<evidence type="ECO:0000313" key="3">
    <source>
        <dbReference type="EMBL" id="KIE13357.1"/>
    </source>
</evidence>
<feature type="signal peptide" evidence="1">
    <location>
        <begin position="1"/>
        <end position="20"/>
    </location>
</feature>
<accession>A0A0C1NEV8</accession>
<sequence length="347" mass="40006">MFKYLIIIKPLGFLYGSAGAFLSPENLVGHSGEKFPPSAAALSGLFFSAKLTGKNLTEREKNQIHKELSEHLHTAGAFWAKSKYEQDFYVPIPWHRIIGGEKEKYTDEWVLDRNENWQRKRQYQDCEDKLEVAFTWQTITSWGKKKLECATHPWDYVSFLHPHMKDSERHSKSQDGLFLERAVQMPENTCLVYLSSHELDSGWYRFGGENHIVEIECQEIKKKEVCELFKQPIKQAFALITPAIWGSTRFSFRFPQHSDLSSYFPEAKTKLLTDKAIPYRYSTAGRLGRGRYAVPAGSVYVLPKPLNLSWSQFKDDWFPNEGYSLKKIGCGLCLPVEITGLPKYQEA</sequence>
<dbReference type="OrthoDB" id="442795at2"/>
<keyword evidence="4" id="KW-1185">Reference proteome</keyword>